<dbReference type="Gene3D" id="2.130.10.130">
    <property type="entry name" value="Integrin alpha, N-terminal"/>
    <property type="match status" value="2"/>
</dbReference>
<dbReference type="Gene3D" id="1.25.40.10">
    <property type="entry name" value="Tetratricopeptide repeat domain"/>
    <property type="match status" value="2"/>
</dbReference>
<evidence type="ECO:0000259" key="4">
    <source>
        <dbReference type="Pfam" id="PF07593"/>
    </source>
</evidence>
<dbReference type="Pfam" id="PF07593">
    <property type="entry name" value="UnbV_ASPIC"/>
    <property type="match status" value="1"/>
</dbReference>
<dbReference type="AlphaFoldDB" id="A0A5C6AS99"/>
<dbReference type="Pfam" id="PF13174">
    <property type="entry name" value="TPR_6"/>
    <property type="match status" value="1"/>
</dbReference>
<dbReference type="PANTHER" id="PTHR16026">
    <property type="entry name" value="CARTILAGE ACIDIC PROTEIN 1"/>
    <property type="match status" value="1"/>
</dbReference>
<dbReference type="InterPro" id="IPR013517">
    <property type="entry name" value="FG-GAP"/>
</dbReference>
<evidence type="ECO:0000256" key="2">
    <source>
        <dbReference type="ARBA" id="ARBA00022737"/>
    </source>
</evidence>
<dbReference type="InterPro" id="IPR027039">
    <property type="entry name" value="Crtac1"/>
</dbReference>
<keyword evidence="6" id="KW-1185">Reference proteome</keyword>
<dbReference type="SUPFAM" id="SSF81901">
    <property type="entry name" value="HCP-like"/>
    <property type="match status" value="1"/>
</dbReference>
<evidence type="ECO:0000313" key="6">
    <source>
        <dbReference type="Proteomes" id="UP000316213"/>
    </source>
</evidence>
<proteinExistence type="predicted"/>
<feature type="domain" description="ASPIC/UnbV" evidence="4">
    <location>
        <begin position="834"/>
        <end position="905"/>
    </location>
</feature>
<accession>A0A5C6AS99</accession>
<dbReference type="SMART" id="SM00028">
    <property type="entry name" value="TPR"/>
    <property type="match status" value="2"/>
</dbReference>
<dbReference type="EMBL" id="SJPM01000002">
    <property type="protein sequence ID" value="TWU01966.1"/>
    <property type="molecule type" value="Genomic_DNA"/>
</dbReference>
<gene>
    <name evidence="5" type="ORF">Pla100_17020</name>
</gene>
<organism evidence="5 6">
    <name type="scientific">Neorhodopirellula pilleata</name>
    <dbReference type="NCBI Taxonomy" id="2714738"/>
    <lineage>
        <taxon>Bacteria</taxon>
        <taxon>Pseudomonadati</taxon>
        <taxon>Planctomycetota</taxon>
        <taxon>Planctomycetia</taxon>
        <taxon>Pirellulales</taxon>
        <taxon>Pirellulaceae</taxon>
        <taxon>Neorhodopirellula</taxon>
    </lineage>
</organism>
<protein>
    <submittedName>
        <fullName evidence="5">FG-GAP repeat protein</fullName>
    </submittedName>
</protein>
<keyword evidence="3" id="KW-0325">Glycoprotein</keyword>
<dbReference type="InterPro" id="IPR013519">
    <property type="entry name" value="Int_alpha_beta-p"/>
</dbReference>
<sequence length="917" mass="101577">MMARILAGQNRFAEAIELLRSIPANEPAAKLAALGQAADWYSELGEWDKAVRSYQILLEQSPQAVVVHRRLARLLNRKGFRLEAAEHLKWLCRQGNVEEEELRALITLSFAFSDEDEVSIFGPIGPVGHARLAYSREEFQNAKELLSSSYRDSAQAYSLYGRILISQQQLEETRQWIKEPVPECEKQAGYWLAKGTLALLEKRYRDATVSLAEAILLDPTDKVTYLRYGDSLNQLGQFEKAQQAWHRADLLRQSAVIGLDFAEGKRTLESIESLATILEELGRPFEALGWRAIAVGYQQDALSESQIGEKISELNRERLELIASGQTASEETLLCGITTVQLRQQFGQPEVIKQESELEVPPPPTVVRSYPAKFANIADQVGLRHQYDVTNASDPSQVGVSQEIGGGAGVLDYDLDGRPDVYLVQANATPEKQDGQKPNALYRNQMDRFNDITDIAGADDRGFGQGMSAGDINQDGFPDMLVANLGSNRLFINNGDGTFQSRPLESDQTALWTASFAIADVSGDALPDIIEINYLDEQLAYSTNLAPSKYNAAKDRIFVNDVTGKLQKAVTLGTEGVPGLGVIVTDLDNDRTNEIFIANDGRPNRLWKRQRLGDSAETLQSDAIDRTRLTDRNNDAADSVLLETANLKGLAVNYEGISGAGMGVASGDFNLDGRIDLFVTNYYLQPNFLMLQTRSGHFVDGTWRYGLHQDSYRVLGFGAQAIDVDNDSRVEIAVVNGHVHDQSDEGIPYRMTPQLYRHQEDGKYAIGEVDDPTHYWQTPVLGRGLARLDWNRDGRVDLLATHLDAPTALIENQTEPDLHWLQLRLVGRESERDAIGARISVLASVSSEEPEQSFVMTANAGDGFAVKNESIVCFGLGSSEKALVSVNWPSGQKSEVKIAELNQRYLLIEGHPDPYPD</sequence>
<reference evidence="5 6" key="1">
    <citation type="submission" date="2019-02" db="EMBL/GenBank/DDBJ databases">
        <title>Deep-cultivation of Planctomycetes and their phenomic and genomic characterization uncovers novel biology.</title>
        <authorList>
            <person name="Wiegand S."/>
            <person name="Jogler M."/>
            <person name="Boedeker C."/>
            <person name="Pinto D."/>
            <person name="Vollmers J."/>
            <person name="Rivas-Marin E."/>
            <person name="Kohn T."/>
            <person name="Peeters S.H."/>
            <person name="Heuer A."/>
            <person name="Rast P."/>
            <person name="Oberbeckmann S."/>
            <person name="Bunk B."/>
            <person name="Jeske O."/>
            <person name="Meyerdierks A."/>
            <person name="Storesund J.E."/>
            <person name="Kallscheuer N."/>
            <person name="Luecker S."/>
            <person name="Lage O.M."/>
            <person name="Pohl T."/>
            <person name="Merkel B.J."/>
            <person name="Hornburger P."/>
            <person name="Mueller R.-W."/>
            <person name="Bruemmer F."/>
            <person name="Labrenz M."/>
            <person name="Spormann A.M."/>
            <person name="Op Den Camp H."/>
            <person name="Overmann J."/>
            <person name="Amann R."/>
            <person name="Jetten M.S.M."/>
            <person name="Mascher T."/>
            <person name="Medema M.H."/>
            <person name="Devos D.P."/>
            <person name="Kaster A.-K."/>
            <person name="Ovreas L."/>
            <person name="Rohde M."/>
            <person name="Galperin M.Y."/>
            <person name="Jogler C."/>
        </authorList>
    </citation>
    <scope>NUCLEOTIDE SEQUENCE [LARGE SCALE GENOMIC DNA]</scope>
    <source>
        <strain evidence="5 6">Pla100</strain>
    </source>
</reference>
<dbReference type="InterPro" id="IPR011519">
    <property type="entry name" value="UnbV_ASPIC"/>
</dbReference>
<dbReference type="SUPFAM" id="SSF69318">
    <property type="entry name" value="Integrin alpha N-terminal domain"/>
    <property type="match status" value="1"/>
</dbReference>
<dbReference type="InterPro" id="IPR019734">
    <property type="entry name" value="TPR_rpt"/>
</dbReference>
<dbReference type="PANTHER" id="PTHR16026:SF0">
    <property type="entry name" value="CARTILAGE ACIDIC PROTEIN 1"/>
    <property type="match status" value="1"/>
</dbReference>
<evidence type="ECO:0000256" key="1">
    <source>
        <dbReference type="ARBA" id="ARBA00022729"/>
    </source>
</evidence>
<name>A0A5C6AS99_9BACT</name>
<keyword evidence="2" id="KW-0677">Repeat</keyword>
<dbReference type="Proteomes" id="UP000316213">
    <property type="component" value="Unassembled WGS sequence"/>
</dbReference>
<evidence type="ECO:0000256" key="3">
    <source>
        <dbReference type="ARBA" id="ARBA00023180"/>
    </source>
</evidence>
<dbReference type="Pfam" id="PF13517">
    <property type="entry name" value="FG-GAP_3"/>
    <property type="match status" value="2"/>
</dbReference>
<dbReference type="SMART" id="SM00191">
    <property type="entry name" value="Int_alpha"/>
    <property type="match status" value="2"/>
</dbReference>
<dbReference type="InterPro" id="IPR011990">
    <property type="entry name" value="TPR-like_helical_dom_sf"/>
</dbReference>
<dbReference type="InterPro" id="IPR028994">
    <property type="entry name" value="Integrin_alpha_N"/>
</dbReference>
<keyword evidence="1" id="KW-0732">Signal</keyword>
<evidence type="ECO:0000313" key="5">
    <source>
        <dbReference type="EMBL" id="TWU01966.1"/>
    </source>
</evidence>
<comment type="caution">
    <text evidence="5">The sequence shown here is derived from an EMBL/GenBank/DDBJ whole genome shotgun (WGS) entry which is preliminary data.</text>
</comment>